<feature type="domain" description="OmpR/PhoB-type" evidence="5">
    <location>
        <begin position="124"/>
        <end position="222"/>
    </location>
</feature>
<feature type="DNA-binding region" description="OmpR/PhoB-type" evidence="3">
    <location>
        <begin position="124"/>
        <end position="222"/>
    </location>
</feature>
<evidence type="ECO:0000256" key="1">
    <source>
        <dbReference type="ARBA" id="ARBA00023125"/>
    </source>
</evidence>
<evidence type="ECO:0000256" key="3">
    <source>
        <dbReference type="PROSITE-ProRule" id="PRU01091"/>
    </source>
</evidence>
<dbReference type="CDD" id="cd00383">
    <property type="entry name" value="trans_reg_C"/>
    <property type="match status" value="1"/>
</dbReference>
<dbReference type="SUPFAM" id="SSF52172">
    <property type="entry name" value="CheY-like"/>
    <property type="match status" value="1"/>
</dbReference>
<gene>
    <name evidence="6" type="ORF">GB928_025070</name>
</gene>
<dbReference type="PROSITE" id="PS51755">
    <property type="entry name" value="OMPR_PHOB"/>
    <property type="match status" value="1"/>
</dbReference>
<dbReference type="RefSeq" id="WP_244763623.1">
    <property type="nucleotide sequence ID" value="NZ_JALJCJ010000008.1"/>
</dbReference>
<keyword evidence="1 3" id="KW-0238">DNA-binding</keyword>
<reference evidence="6" key="1">
    <citation type="submission" date="2022-04" db="EMBL/GenBank/DDBJ databases">
        <title>Shinella lacus sp. nov., a novel member of the genus Shinella from water.</title>
        <authorList>
            <person name="Deng Y."/>
        </authorList>
    </citation>
    <scope>NUCLEOTIDE SEQUENCE</scope>
    <source>
        <strain evidence="6">JCM 31239</strain>
    </source>
</reference>
<evidence type="ECO:0000313" key="6">
    <source>
        <dbReference type="EMBL" id="MDO6124469.1"/>
    </source>
</evidence>
<evidence type="ECO:0000259" key="4">
    <source>
        <dbReference type="PROSITE" id="PS50110"/>
    </source>
</evidence>
<dbReference type="InterPro" id="IPR011006">
    <property type="entry name" value="CheY-like_superfamily"/>
</dbReference>
<feature type="domain" description="Response regulatory" evidence="4">
    <location>
        <begin position="2"/>
        <end position="116"/>
    </location>
</feature>
<dbReference type="Pfam" id="PF00486">
    <property type="entry name" value="Trans_reg_C"/>
    <property type="match status" value="1"/>
</dbReference>
<dbReference type="InterPro" id="IPR039420">
    <property type="entry name" value="WalR-like"/>
</dbReference>
<dbReference type="Proteomes" id="UP001177080">
    <property type="component" value="Unassembled WGS sequence"/>
</dbReference>
<dbReference type="Gene3D" id="1.10.10.10">
    <property type="entry name" value="Winged helix-like DNA-binding domain superfamily/Winged helix DNA-binding domain"/>
    <property type="match status" value="1"/>
</dbReference>
<dbReference type="Pfam" id="PF00072">
    <property type="entry name" value="Response_reg"/>
    <property type="match status" value="1"/>
</dbReference>
<evidence type="ECO:0000256" key="2">
    <source>
        <dbReference type="PROSITE-ProRule" id="PRU00169"/>
    </source>
</evidence>
<dbReference type="SMART" id="SM00862">
    <property type="entry name" value="Trans_reg_C"/>
    <property type="match status" value="1"/>
</dbReference>
<organism evidence="6 7">
    <name type="scientific">Shinella curvata</name>
    <dbReference type="NCBI Taxonomy" id="1817964"/>
    <lineage>
        <taxon>Bacteria</taxon>
        <taxon>Pseudomonadati</taxon>
        <taxon>Pseudomonadota</taxon>
        <taxon>Alphaproteobacteria</taxon>
        <taxon>Hyphomicrobiales</taxon>
        <taxon>Rhizobiaceae</taxon>
        <taxon>Shinella</taxon>
    </lineage>
</organism>
<dbReference type="PROSITE" id="PS50110">
    <property type="entry name" value="RESPONSE_REGULATORY"/>
    <property type="match status" value="1"/>
</dbReference>
<dbReference type="InterPro" id="IPR001789">
    <property type="entry name" value="Sig_transdc_resp-reg_receiver"/>
</dbReference>
<keyword evidence="2" id="KW-0597">Phosphoprotein</keyword>
<keyword evidence="7" id="KW-1185">Reference proteome</keyword>
<comment type="caution">
    <text evidence="6">The sequence shown here is derived from an EMBL/GenBank/DDBJ whole genome shotgun (WGS) entry which is preliminary data.</text>
</comment>
<dbReference type="InterPro" id="IPR001867">
    <property type="entry name" value="OmpR/PhoB-type_DNA-bd"/>
</dbReference>
<proteinExistence type="predicted"/>
<dbReference type="SMART" id="SM00448">
    <property type="entry name" value="REC"/>
    <property type="match status" value="1"/>
</dbReference>
<evidence type="ECO:0000313" key="7">
    <source>
        <dbReference type="Proteomes" id="UP001177080"/>
    </source>
</evidence>
<dbReference type="PANTHER" id="PTHR48111">
    <property type="entry name" value="REGULATOR OF RPOS"/>
    <property type="match status" value="1"/>
</dbReference>
<sequence length="224" mass="24509">MRLLLVEDEPEMAAAIIRVLTKHGNIVDHVPSIEQAREALKAGVHETMLLDRQLPDGDGMTLLSEMRRNGNTTPVILLTAHDTSKDRVQGLDEGADDYIGKPFVADELLARIRAAGRRASNYAASVVSEGNLSMDTTTLQVTVADETLELPRREALTLQILLRRAGRTVMRSTLEEAVYGFDDEIQSNALDSHISRLRKRLADSGAAATIHTVRGVGYILKGAE</sequence>
<name>A0ABT8XL54_9HYPH</name>
<protein>
    <submittedName>
        <fullName evidence="6">Response regulator transcription factor</fullName>
    </submittedName>
</protein>
<feature type="modified residue" description="4-aspartylphosphate" evidence="2">
    <location>
        <position position="51"/>
    </location>
</feature>
<dbReference type="Gene3D" id="6.10.250.690">
    <property type="match status" value="1"/>
</dbReference>
<dbReference type="Gene3D" id="3.40.50.2300">
    <property type="match status" value="1"/>
</dbReference>
<accession>A0ABT8XL54</accession>
<dbReference type="EMBL" id="WHSC02000013">
    <property type="protein sequence ID" value="MDO6124469.1"/>
    <property type="molecule type" value="Genomic_DNA"/>
</dbReference>
<evidence type="ECO:0000259" key="5">
    <source>
        <dbReference type="PROSITE" id="PS51755"/>
    </source>
</evidence>
<dbReference type="InterPro" id="IPR036388">
    <property type="entry name" value="WH-like_DNA-bd_sf"/>
</dbReference>
<dbReference type="PANTHER" id="PTHR48111:SF36">
    <property type="entry name" value="TRANSCRIPTIONAL REGULATORY PROTEIN CUTR"/>
    <property type="match status" value="1"/>
</dbReference>